<keyword evidence="3" id="KW-1185">Reference proteome</keyword>
<evidence type="ECO:0000256" key="1">
    <source>
        <dbReference type="SAM" id="Phobius"/>
    </source>
</evidence>
<dbReference type="STRING" id="1076935.U4L343"/>
<dbReference type="EMBL" id="HF935545">
    <property type="protein sequence ID" value="CCX10470.1"/>
    <property type="molecule type" value="Genomic_DNA"/>
</dbReference>
<dbReference type="PANTHER" id="PTHR39218:SF1">
    <property type="entry name" value="OXIDOREDUCTASE 14 KDA SUBUNIT, PUTATIVE (AFU_ORTHOLOGUE AFUA_1G12110)-RELATED"/>
    <property type="match status" value="1"/>
</dbReference>
<dbReference type="eggNOG" id="ENOG502SC0I">
    <property type="taxonomic scope" value="Eukaryota"/>
</dbReference>
<name>U4L343_PYROM</name>
<dbReference type="AlphaFoldDB" id="U4L343"/>
<keyword evidence="1" id="KW-0812">Transmembrane</keyword>
<protein>
    <submittedName>
        <fullName evidence="2">Similar to unnamed protein product [Sordaria macrospora k-hell] acc. no. CCC13258</fullName>
    </submittedName>
</protein>
<proteinExistence type="predicted"/>
<dbReference type="PANTHER" id="PTHR39218">
    <property type="entry name" value="OXIDOREDUCTASE 14 KDA SUBUNIT, PUTATIVE (AFU_ORTHOLOGUE AFUA_1G12110)-RELATED"/>
    <property type="match status" value="1"/>
</dbReference>
<feature type="transmembrane region" description="Helical" evidence="1">
    <location>
        <begin position="33"/>
        <end position="50"/>
    </location>
</feature>
<organism evidence="2 3">
    <name type="scientific">Pyronema omphalodes (strain CBS 100304)</name>
    <name type="common">Pyronema confluens</name>
    <dbReference type="NCBI Taxonomy" id="1076935"/>
    <lineage>
        <taxon>Eukaryota</taxon>
        <taxon>Fungi</taxon>
        <taxon>Dikarya</taxon>
        <taxon>Ascomycota</taxon>
        <taxon>Pezizomycotina</taxon>
        <taxon>Pezizomycetes</taxon>
        <taxon>Pezizales</taxon>
        <taxon>Pyronemataceae</taxon>
        <taxon>Pyronema</taxon>
    </lineage>
</organism>
<dbReference type="OrthoDB" id="2141050at2759"/>
<evidence type="ECO:0000313" key="2">
    <source>
        <dbReference type="EMBL" id="CCX10470.1"/>
    </source>
</evidence>
<keyword evidence="1" id="KW-1133">Transmembrane helix</keyword>
<dbReference type="Proteomes" id="UP000018144">
    <property type="component" value="Unassembled WGS sequence"/>
</dbReference>
<gene>
    <name evidence="2" type="ORF">PCON_10064</name>
</gene>
<evidence type="ECO:0000313" key="3">
    <source>
        <dbReference type="Proteomes" id="UP000018144"/>
    </source>
</evidence>
<reference evidence="2 3" key="1">
    <citation type="journal article" date="2013" name="PLoS Genet.">
        <title>The genome and development-dependent transcriptomes of Pyronema confluens: a window into fungal evolution.</title>
        <authorList>
            <person name="Traeger S."/>
            <person name="Altegoer F."/>
            <person name="Freitag M."/>
            <person name="Gabaldon T."/>
            <person name="Kempken F."/>
            <person name="Kumar A."/>
            <person name="Marcet-Houben M."/>
            <person name="Poggeler S."/>
            <person name="Stajich J.E."/>
            <person name="Nowrousian M."/>
        </authorList>
    </citation>
    <scope>NUCLEOTIDE SEQUENCE [LARGE SCALE GENOMIC DNA]</scope>
    <source>
        <strain evidence="3">CBS 100304</strain>
        <tissue evidence="2">Vegetative mycelium</tissue>
    </source>
</reference>
<dbReference type="OMA" id="IAVRFWQ"/>
<accession>U4L343</accession>
<sequence>MASTIVGWAAFGGLVRMWQLGIEMRPILSKQTAIGYPIFMTIAGGVGYYLKVVEERQDAIMEERKQKLLEKRARYLAKKEAAGEEAQGAHH</sequence>
<keyword evidence="1" id="KW-0472">Membrane</keyword>